<comment type="similarity">
    <text evidence="1">Belongs to the peptidase S1C family.</text>
</comment>
<gene>
    <name evidence="6" type="ORF">H0921_00520</name>
</gene>
<organism evidence="6 7">
    <name type="scientific">Thermogemmata fonticola</name>
    <dbReference type="NCBI Taxonomy" id="2755323"/>
    <lineage>
        <taxon>Bacteria</taxon>
        <taxon>Pseudomonadati</taxon>
        <taxon>Planctomycetota</taxon>
        <taxon>Planctomycetia</taxon>
        <taxon>Gemmatales</taxon>
        <taxon>Gemmataceae</taxon>
        <taxon>Thermogemmata</taxon>
    </lineage>
</organism>
<feature type="compositionally biased region" description="Basic and acidic residues" evidence="4">
    <location>
        <begin position="350"/>
        <end position="360"/>
    </location>
</feature>
<dbReference type="SUPFAM" id="SSF50494">
    <property type="entry name" value="Trypsin-like serine proteases"/>
    <property type="match status" value="1"/>
</dbReference>
<protein>
    <submittedName>
        <fullName evidence="6">PDZ domain-containing protein</fullName>
    </submittedName>
</protein>
<dbReference type="Gene3D" id="2.40.10.120">
    <property type="match status" value="1"/>
</dbReference>
<dbReference type="EMBL" id="JACEFB010000001">
    <property type="protein sequence ID" value="MBA2224641.1"/>
    <property type="molecule type" value="Genomic_DNA"/>
</dbReference>
<dbReference type="Proteomes" id="UP000542342">
    <property type="component" value="Unassembled WGS sequence"/>
</dbReference>
<dbReference type="InterPro" id="IPR001940">
    <property type="entry name" value="Peptidase_S1C"/>
</dbReference>
<evidence type="ECO:0000256" key="3">
    <source>
        <dbReference type="ARBA" id="ARBA00022801"/>
    </source>
</evidence>
<keyword evidence="2" id="KW-0645">Protease</keyword>
<dbReference type="SUPFAM" id="SSF50156">
    <property type="entry name" value="PDZ domain-like"/>
    <property type="match status" value="1"/>
</dbReference>
<evidence type="ECO:0000256" key="4">
    <source>
        <dbReference type="SAM" id="MobiDB-lite"/>
    </source>
</evidence>
<dbReference type="Gene3D" id="2.30.42.10">
    <property type="match status" value="1"/>
</dbReference>
<name>A0A7V8VAY9_9BACT</name>
<dbReference type="PRINTS" id="PR00834">
    <property type="entry name" value="PROTEASES2C"/>
</dbReference>
<dbReference type="InterPro" id="IPR043504">
    <property type="entry name" value="Peptidase_S1_PA_chymotrypsin"/>
</dbReference>
<dbReference type="GO" id="GO:0006508">
    <property type="term" value="P:proteolysis"/>
    <property type="evidence" value="ECO:0007669"/>
    <property type="project" value="UniProtKB-KW"/>
</dbReference>
<dbReference type="GO" id="GO:0004252">
    <property type="term" value="F:serine-type endopeptidase activity"/>
    <property type="evidence" value="ECO:0007669"/>
    <property type="project" value="InterPro"/>
</dbReference>
<dbReference type="InterPro" id="IPR036034">
    <property type="entry name" value="PDZ_sf"/>
</dbReference>
<feature type="region of interest" description="Disordered" evidence="4">
    <location>
        <begin position="337"/>
        <end position="360"/>
    </location>
</feature>
<comment type="caution">
    <text evidence="6">The sequence shown here is derived from an EMBL/GenBank/DDBJ whole genome shotgun (WGS) entry which is preliminary data.</text>
</comment>
<dbReference type="RefSeq" id="WP_194536078.1">
    <property type="nucleotide sequence ID" value="NZ_JACEFB010000001.1"/>
</dbReference>
<dbReference type="PROSITE" id="PS50106">
    <property type="entry name" value="PDZ"/>
    <property type="match status" value="1"/>
</dbReference>
<keyword evidence="3" id="KW-0378">Hydrolase</keyword>
<dbReference type="Gene3D" id="2.40.10.10">
    <property type="entry name" value="Trypsin-like serine proteases"/>
    <property type="match status" value="1"/>
</dbReference>
<keyword evidence="7" id="KW-1185">Reference proteome</keyword>
<evidence type="ECO:0000313" key="7">
    <source>
        <dbReference type="Proteomes" id="UP000542342"/>
    </source>
</evidence>
<dbReference type="AlphaFoldDB" id="A0A7V8VAY9"/>
<evidence type="ECO:0000256" key="2">
    <source>
        <dbReference type="ARBA" id="ARBA00022670"/>
    </source>
</evidence>
<feature type="domain" description="PDZ" evidence="5">
    <location>
        <begin position="156"/>
        <end position="241"/>
    </location>
</feature>
<dbReference type="SMART" id="SM00228">
    <property type="entry name" value="PDZ"/>
    <property type="match status" value="1"/>
</dbReference>
<proteinExistence type="inferred from homology"/>
<dbReference type="InterPro" id="IPR009003">
    <property type="entry name" value="Peptidase_S1_PA"/>
</dbReference>
<feature type="compositionally biased region" description="Low complexity" evidence="4">
    <location>
        <begin position="339"/>
        <end position="349"/>
    </location>
</feature>
<evidence type="ECO:0000256" key="1">
    <source>
        <dbReference type="ARBA" id="ARBA00010541"/>
    </source>
</evidence>
<evidence type="ECO:0000313" key="6">
    <source>
        <dbReference type="EMBL" id="MBA2224641.1"/>
    </source>
</evidence>
<evidence type="ECO:0000259" key="5">
    <source>
        <dbReference type="PROSITE" id="PS50106"/>
    </source>
</evidence>
<dbReference type="PANTHER" id="PTHR22939:SF129">
    <property type="entry name" value="SERINE PROTEASE HTRA2, MITOCHONDRIAL"/>
    <property type="match status" value="1"/>
</dbReference>
<sequence>MMMYRFLFALAIAGLWSAPGWAQLSNNSRLLAPFRSVIEPVRDSTVRVRVNDQDVAIGAIVAADGYILTKASELRSGENITVRFVDGTEFPARIVGSHRPTDLAMLHVDVRNLKPLRFGDSRKVKPGAWVAAIDIKSEPVAVGIVSAVTRKPTGPDAMIDNLNRGYLGVFMTAEDPTDDTGKVIGAKVTRVERNSAAAKAGLKEGDIIVAVNGVKTPGRQALRDALENSRPNDKVRVTYLRDGKEHTVEVTLGEQTMPDRSDIQNRLGGTLSGRRTGFPLILQTDMFLKPSDCGGPVVDLDGNVLGLCIARAGRVETHVLPAEIIVPLIAEFKAGKFAPSSSGTSTSTPPRKDEKNGQDK</sequence>
<dbReference type="Pfam" id="PF13365">
    <property type="entry name" value="Trypsin_2"/>
    <property type="match status" value="1"/>
</dbReference>
<dbReference type="InterPro" id="IPR001478">
    <property type="entry name" value="PDZ"/>
</dbReference>
<reference evidence="6 7" key="1">
    <citation type="submission" date="2020-07" db="EMBL/GenBank/DDBJ databases">
        <title>Thermogemmata thermophila gen. nov., sp. nov., a novel moderate thermophilic planctomycete from a Kamchatka hot spring.</title>
        <authorList>
            <person name="Elcheninov A.G."/>
            <person name="Podosokorskaya O.A."/>
            <person name="Kovaleva O.L."/>
            <person name="Novikov A."/>
            <person name="Bonch-Osmolovskaya E.A."/>
            <person name="Toshchakov S.V."/>
            <person name="Kublanov I.V."/>
        </authorList>
    </citation>
    <scope>NUCLEOTIDE SEQUENCE [LARGE SCALE GENOMIC DNA]</scope>
    <source>
        <strain evidence="6 7">2918</strain>
    </source>
</reference>
<dbReference type="Pfam" id="PF13180">
    <property type="entry name" value="PDZ_2"/>
    <property type="match status" value="1"/>
</dbReference>
<dbReference type="PANTHER" id="PTHR22939">
    <property type="entry name" value="SERINE PROTEASE FAMILY S1C HTRA-RELATED"/>
    <property type="match status" value="1"/>
</dbReference>
<accession>A0A7V8VAY9</accession>